<dbReference type="EMBL" id="LAZR01002895">
    <property type="protein sequence ID" value="KKN24284.1"/>
    <property type="molecule type" value="Genomic_DNA"/>
</dbReference>
<sequence>MPRDLRDMLDNIESSENQSAALQAKVDKLTTLAGRQKRIISEQEGIIQEQKEKISKMSDIPEDILELKELIGTQRQLLNERELELEYAKGEVAQSQRELELMKKQIIPTQHKIEEAYETMGNLRTEMAEKSSELILKNEAVKNLNNKIEELQAFTDKFKEEQVKLIAQLEGKRRKESQVLKAEITKLDSIILDSKLTSTEKDSEAKNAISRLENMKGKFDDLIRKVGELNDKNRAANEEIEQLNKKINEIEAAHQNELDQAKSKLVEIKNFQKDNIDNIQYFEKLKPLMEKEPLFKAFLIIEEVGGINLEDLRNALGSPIVLVKKYIQKLNSIGLIKTNVSGKISVKPIEIE</sequence>
<protein>
    <recommendedName>
        <fullName evidence="3">Chromosome partition protein Smc</fullName>
    </recommendedName>
</protein>
<reference evidence="2" key="1">
    <citation type="journal article" date="2015" name="Nature">
        <title>Complex archaea that bridge the gap between prokaryotes and eukaryotes.</title>
        <authorList>
            <person name="Spang A."/>
            <person name="Saw J.H."/>
            <person name="Jorgensen S.L."/>
            <person name="Zaremba-Niedzwiedzka K."/>
            <person name="Martijn J."/>
            <person name="Lind A.E."/>
            <person name="van Eijk R."/>
            <person name="Schleper C."/>
            <person name="Guy L."/>
            <person name="Ettema T.J."/>
        </authorList>
    </citation>
    <scope>NUCLEOTIDE SEQUENCE</scope>
</reference>
<feature type="coiled-coil region" evidence="1">
    <location>
        <begin position="5"/>
        <end position="32"/>
    </location>
</feature>
<evidence type="ECO:0000256" key="1">
    <source>
        <dbReference type="SAM" id="Coils"/>
    </source>
</evidence>
<dbReference type="AlphaFoldDB" id="A0A0F9P2L3"/>
<accession>A0A0F9P2L3</accession>
<gene>
    <name evidence="2" type="ORF">LCGC14_0896520</name>
</gene>
<comment type="caution">
    <text evidence="2">The sequence shown here is derived from an EMBL/GenBank/DDBJ whole genome shotgun (WGS) entry which is preliminary data.</text>
</comment>
<organism evidence="2">
    <name type="scientific">marine sediment metagenome</name>
    <dbReference type="NCBI Taxonomy" id="412755"/>
    <lineage>
        <taxon>unclassified sequences</taxon>
        <taxon>metagenomes</taxon>
        <taxon>ecological metagenomes</taxon>
    </lineage>
</organism>
<feature type="coiled-coil region" evidence="1">
    <location>
        <begin position="205"/>
        <end position="264"/>
    </location>
</feature>
<feature type="coiled-coil region" evidence="1">
    <location>
        <begin position="78"/>
        <end position="161"/>
    </location>
</feature>
<evidence type="ECO:0000313" key="2">
    <source>
        <dbReference type="EMBL" id="KKN24284.1"/>
    </source>
</evidence>
<evidence type="ECO:0008006" key="3">
    <source>
        <dbReference type="Google" id="ProtNLM"/>
    </source>
</evidence>
<proteinExistence type="predicted"/>
<name>A0A0F9P2L3_9ZZZZ</name>
<keyword evidence="1" id="KW-0175">Coiled coil</keyword>